<dbReference type="RefSeq" id="WP_207333049.1">
    <property type="nucleotide sequence ID" value="NZ_JAFMYW010000019.1"/>
</dbReference>
<gene>
    <name evidence="1" type="ORF">J2I46_31275</name>
</gene>
<comment type="caution">
    <text evidence="1">The sequence shown here is derived from an EMBL/GenBank/DDBJ whole genome shotgun (WGS) entry which is preliminary data.</text>
</comment>
<evidence type="ECO:0000313" key="1">
    <source>
        <dbReference type="EMBL" id="MBO0953097.1"/>
    </source>
</evidence>
<accession>A0ABS3JSU2</accession>
<evidence type="ECO:0000313" key="2">
    <source>
        <dbReference type="Proteomes" id="UP000664628"/>
    </source>
</evidence>
<proteinExistence type="predicted"/>
<reference evidence="1 2" key="1">
    <citation type="submission" date="2021-03" db="EMBL/GenBank/DDBJ databases">
        <title>Fibrella sp. HMF5405 genome sequencing and assembly.</title>
        <authorList>
            <person name="Kang H."/>
            <person name="Kim H."/>
            <person name="Bae S."/>
            <person name="Joh K."/>
        </authorList>
    </citation>
    <scope>NUCLEOTIDE SEQUENCE [LARGE SCALE GENOMIC DNA]</scope>
    <source>
        <strain evidence="1 2">HMF5405</strain>
    </source>
</reference>
<evidence type="ECO:0008006" key="3">
    <source>
        <dbReference type="Google" id="ProtNLM"/>
    </source>
</evidence>
<name>A0ABS3JSU2_9BACT</name>
<sequence>MKSVLLLSLGILLLSDGCKQDLAPACPNAGALAGQATQLLGTVYYDRARGSYGIQVATSMDSADMGLTCNLPAEYQKELTKVRFSGTYYADEQSTGGPVGYRYYYLSISSIATP</sequence>
<dbReference type="EMBL" id="JAFMYW010000019">
    <property type="protein sequence ID" value="MBO0953097.1"/>
    <property type="molecule type" value="Genomic_DNA"/>
</dbReference>
<keyword evidence="2" id="KW-1185">Reference proteome</keyword>
<protein>
    <recommendedName>
        <fullName evidence="3">Lipoprotein</fullName>
    </recommendedName>
</protein>
<dbReference type="Proteomes" id="UP000664628">
    <property type="component" value="Unassembled WGS sequence"/>
</dbReference>
<organism evidence="1 2">
    <name type="scientific">Fibrella forsythiae</name>
    <dbReference type="NCBI Taxonomy" id="2817061"/>
    <lineage>
        <taxon>Bacteria</taxon>
        <taxon>Pseudomonadati</taxon>
        <taxon>Bacteroidota</taxon>
        <taxon>Cytophagia</taxon>
        <taxon>Cytophagales</taxon>
        <taxon>Spirosomataceae</taxon>
        <taxon>Fibrella</taxon>
    </lineage>
</organism>